<feature type="region of interest" description="Disordered" evidence="1">
    <location>
        <begin position="147"/>
        <end position="169"/>
    </location>
</feature>
<feature type="compositionally biased region" description="Acidic residues" evidence="1">
    <location>
        <begin position="155"/>
        <end position="169"/>
    </location>
</feature>
<sequence>MTAIGHNSDKEALAEQTFLSVFREIKERKSAIGEEMGEINEAYKRLKVHGFTKADIKFAMELEEKDAGDVIATMQRRIRIAKMFGHGLARQFDMFEEDRTPLEERAYEEGLAAGKLRKGQGANPYDATSAAGQAWLKGEAEGNAFANADLSSALEQDEPFPDETAEAAE</sequence>
<dbReference type="Proteomes" id="UP000053675">
    <property type="component" value="Unassembled WGS sequence"/>
</dbReference>
<evidence type="ECO:0000313" key="3">
    <source>
        <dbReference type="Proteomes" id="UP000053675"/>
    </source>
</evidence>
<evidence type="ECO:0000256" key="1">
    <source>
        <dbReference type="SAM" id="MobiDB-lite"/>
    </source>
</evidence>
<dbReference type="InterPro" id="IPR007040">
    <property type="entry name" value="Ribosome_modulation_factor"/>
</dbReference>
<gene>
    <name evidence="2" type="ORF">EL18_01390</name>
</gene>
<dbReference type="PATRIC" id="fig|472175.3.peg.1405"/>
<name>A0A084UBM3_9HYPH</name>
<protein>
    <submittedName>
        <fullName evidence="2">Uncharacterized protein</fullName>
    </submittedName>
</protein>
<accession>A0A084UBM3</accession>
<proteinExistence type="predicted"/>
<comment type="caution">
    <text evidence="2">The sequence shown here is derived from an EMBL/GenBank/DDBJ whole genome shotgun (WGS) entry which is preliminary data.</text>
</comment>
<dbReference type="OrthoDB" id="7906519at2"/>
<dbReference type="EMBL" id="JMQM01000001">
    <property type="protein sequence ID" value="KFB10359.1"/>
    <property type="molecule type" value="Genomic_DNA"/>
</dbReference>
<dbReference type="Pfam" id="PF04957">
    <property type="entry name" value="RMF"/>
    <property type="match status" value="1"/>
</dbReference>
<dbReference type="STRING" id="472175.EL18_01390"/>
<evidence type="ECO:0000313" key="2">
    <source>
        <dbReference type="EMBL" id="KFB10359.1"/>
    </source>
</evidence>
<organism evidence="2 3">
    <name type="scientific">Nitratireductor basaltis</name>
    <dbReference type="NCBI Taxonomy" id="472175"/>
    <lineage>
        <taxon>Bacteria</taxon>
        <taxon>Pseudomonadati</taxon>
        <taxon>Pseudomonadota</taxon>
        <taxon>Alphaproteobacteria</taxon>
        <taxon>Hyphomicrobiales</taxon>
        <taxon>Phyllobacteriaceae</taxon>
        <taxon>Nitratireductor</taxon>
    </lineage>
</organism>
<reference evidence="2 3" key="1">
    <citation type="submission" date="2014-05" db="EMBL/GenBank/DDBJ databases">
        <title>Draft Genome Sequence of Nitratireductor basaltis Strain UMTGB225, A Marine Bacterium Isolated from Green Barrel Tunicate.</title>
        <authorList>
            <person name="Gan H.Y."/>
        </authorList>
    </citation>
    <scope>NUCLEOTIDE SEQUENCE [LARGE SCALE GENOMIC DNA]</scope>
    <source>
        <strain evidence="2 3">UMTGB225</strain>
    </source>
</reference>
<keyword evidence="3" id="KW-1185">Reference proteome</keyword>
<dbReference type="eggNOG" id="ENOG5031BTI">
    <property type="taxonomic scope" value="Bacteria"/>
</dbReference>
<dbReference type="AlphaFoldDB" id="A0A084UBM3"/>
<dbReference type="RefSeq" id="WP_036481080.1">
    <property type="nucleotide sequence ID" value="NZ_JMQM01000001.1"/>
</dbReference>